<sequence length="219" mass="25087">MADRPILFSAPMVRALLEGRKTQTRRIIKPQPTGRIDPLISYNHGRMEIAFGPDMRDKDGGPKWWRPLAQAGDRLWVREAWRCHSWASDVATFMYRAHEKHSYTEMTEQFPVAGREYVQPGMSWKPSIHMPRWASRITLEATAIKVERLQDCSEVDAYAEGCVPDDSGLNPNHIGPARQIFRSLWDDINGPGAWDKNPWVVAYTFNVINRNIDLVEVAA</sequence>
<organism evidence="1 2">
    <name type="scientific">Ochrobactrum soli</name>
    <dbReference type="NCBI Taxonomy" id="2448455"/>
    <lineage>
        <taxon>Bacteria</taxon>
        <taxon>Pseudomonadati</taxon>
        <taxon>Pseudomonadota</taxon>
        <taxon>Alphaproteobacteria</taxon>
        <taxon>Hyphomicrobiales</taxon>
        <taxon>Brucellaceae</taxon>
        <taxon>Brucella/Ochrobactrum group</taxon>
        <taxon>Ochrobactrum</taxon>
    </lineage>
</organism>
<gene>
    <name evidence="1" type="ORF">OHAE_3543</name>
</gene>
<evidence type="ECO:0000313" key="2">
    <source>
        <dbReference type="Proteomes" id="UP000246073"/>
    </source>
</evidence>
<dbReference type="EMBL" id="OOFM01000004">
    <property type="protein sequence ID" value="SPL63611.1"/>
    <property type="molecule type" value="Genomic_DNA"/>
</dbReference>
<evidence type="ECO:0000313" key="1">
    <source>
        <dbReference type="EMBL" id="SPL63611.1"/>
    </source>
</evidence>
<reference evidence="2" key="1">
    <citation type="submission" date="2017-12" db="EMBL/GenBank/DDBJ databases">
        <authorList>
            <person name="Diaz M."/>
        </authorList>
    </citation>
    <scope>NUCLEOTIDE SEQUENCE [LARGE SCALE GENOMIC DNA]</scope>
    <source>
        <strain evidence="2">FI11154</strain>
    </source>
</reference>
<accession>A0A2P9HHM1</accession>
<dbReference type="RefSeq" id="WP_109367504.1">
    <property type="nucleotide sequence ID" value="NZ_OOFM01000004.1"/>
</dbReference>
<protein>
    <submittedName>
        <fullName evidence="1">Phage-related protein</fullName>
    </submittedName>
</protein>
<name>A0A2P9HHM1_9HYPH</name>
<dbReference type="AlphaFoldDB" id="A0A2P9HHM1"/>
<dbReference type="Proteomes" id="UP000246073">
    <property type="component" value="Unassembled WGS sequence"/>
</dbReference>
<proteinExistence type="predicted"/>